<feature type="transmembrane region" description="Helical" evidence="1">
    <location>
        <begin position="115"/>
        <end position="139"/>
    </location>
</feature>
<reference evidence="2 3" key="1">
    <citation type="submission" date="2024-01" db="EMBL/GenBank/DDBJ databases">
        <title>Draft genome sequence of Gordonia sp. PKS22-38.</title>
        <authorList>
            <person name="Suphannarot A."/>
            <person name="Mingma R."/>
        </authorList>
    </citation>
    <scope>NUCLEOTIDE SEQUENCE [LARGE SCALE GENOMIC DNA]</scope>
    <source>
        <strain evidence="2 3">PKS22-38</strain>
    </source>
</reference>
<accession>A0ABU7MWN2</accession>
<comment type="caution">
    <text evidence="2">The sequence shown here is derived from an EMBL/GenBank/DDBJ whole genome shotgun (WGS) entry which is preliminary data.</text>
</comment>
<evidence type="ECO:0000313" key="3">
    <source>
        <dbReference type="Proteomes" id="UP001335729"/>
    </source>
</evidence>
<gene>
    <name evidence="2" type="ORF">V1Y59_16765</name>
</gene>
<name>A0ABU7MWN2_9ACTN</name>
<keyword evidence="3" id="KW-1185">Reference proteome</keyword>
<feature type="transmembrane region" description="Helical" evidence="1">
    <location>
        <begin position="146"/>
        <end position="167"/>
    </location>
</feature>
<keyword evidence="1" id="KW-0812">Transmembrane</keyword>
<protein>
    <submittedName>
        <fullName evidence="2">Pr6Pr family membrane protein</fullName>
    </submittedName>
</protein>
<dbReference type="EMBL" id="JAZDUE010000014">
    <property type="protein sequence ID" value="MEE4024738.1"/>
    <property type="molecule type" value="Genomic_DNA"/>
</dbReference>
<dbReference type="NCBIfam" id="NF038065">
    <property type="entry name" value="Pr6Pr"/>
    <property type="match status" value="1"/>
</dbReference>
<dbReference type="InterPro" id="IPR049713">
    <property type="entry name" value="Pr6Pr-like"/>
</dbReference>
<dbReference type="RefSeq" id="WP_330506085.1">
    <property type="nucleotide sequence ID" value="NZ_JAZDUE010000014.1"/>
</dbReference>
<dbReference type="Proteomes" id="UP001335729">
    <property type="component" value="Unassembled WGS sequence"/>
</dbReference>
<feature type="transmembrane region" description="Helical" evidence="1">
    <location>
        <begin position="187"/>
        <end position="208"/>
    </location>
</feature>
<keyword evidence="1" id="KW-1133">Transmembrane helix</keyword>
<feature type="transmembrane region" description="Helical" evidence="1">
    <location>
        <begin position="12"/>
        <end position="36"/>
    </location>
</feature>
<evidence type="ECO:0000256" key="1">
    <source>
        <dbReference type="SAM" id="Phobius"/>
    </source>
</evidence>
<feature type="transmembrane region" description="Helical" evidence="1">
    <location>
        <begin position="56"/>
        <end position="77"/>
    </location>
</feature>
<sequence>MTSNRLIAFRTIHAMIAAVVAGSLIIQLALLFTGGADANSRDTDADVGVATRLVRLLSYFTIQSNLIVLAVSILLAINPLRAGTRFAVGRFDALLGITVTGLVFAIVLAPQVHLTGAALVATIGFHYISPWATLLAWLLFGPRRQFGPAVIAWAFAWPVAWLLYTFVRGAFVDWYPYPFLDVTEIGYARALLNAVMVLILGAVLAALLRLVDRRAPALLDQTSVGPTSR</sequence>
<evidence type="ECO:0000313" key="2">
    <source>
        <dbReference type="EMBL" id="MEE4024738.1"/>
    </source>
</evidence>
<feature type="transmembrane region" description="Helical" evidence="1">
    <location>
        <begin position="89"/>
        <end position="109"/>
    </location>
</feature>
<keyword evidence="1" id="KW-0472">Membrane</keyword>
<proteinExistence type="predicted"/>
<organism evidence="2 3">
    <name type="scientific">Gordonia prachuapensis</name>
    <dbReference type="NCBI Taxonomy" id="3115651"/>
    <lineage>
        <taxon>Bacteria</taxon>
        <taxon>Bacillati</taxon>
        <taxon>Actinomycetota</taxon>
        <taxon>Actinomycetes</taxon>
        <taxon>Mycobacteriales</taxon>
        <taxon>Gordoniaceae</taxon>
        <taxon>Gordonia</taxon>
    </lineage>
</organism>